<accession>A0A182Q0T4</accession>
<evidence type="ECO:0000256" key="6">
    <source>
        <dbReference type="ARBA" id="ARBA00022842"/>
    </source>
</evidence>
<dbReference type="STRING" id="69004.A0A182Q0T4"/>
<evidence type="ECO:0000256" key="1">
    <source>
        <dbReference type="ARBA" id="ARBA00001936"/>
    </source>
</evidence>
<keyword evidence="7" id="KW-0464">Manganese</keyword>
<dbReference type="InterPro" id="IPR015797">
    <property type="entry name" value="NUDIX_hydrolase-like_dom_sf"/>
</dbReference>
<comment type="cofactor">
    <cofactor evidence="2">
        <name>Mg(2+)</name>
        <dbReference type="ChEBI" id="CHEBI:18420"/>
    </cofactor>
</comment>
<keyword evidence="4" id="KW-0479">Metal-binding</keyword>
<feature type="domain" description="Nudix hydrolase" evidence="8">
    <location>
        <begin position="8"/>
        <end position="244"/>
    </location>
</feature>
<dbReference type="Proteomes" id="UP000075886">
    <property type="component" value="Unassembled WGS sequence"/>
</dbReference>
<dbReference type="GO" id="GO:0016818">
    <property type="term" value="F:hydrolase activity, acting on acid anhydrides, in phosphorus-containing anhydrides"/>
    <property type="evidence" value="ECO:0007669"/>
    <property type="project" value="InterPro"/>
</dbReference>
<dbReference type="GO" id="GO:0005739">
    <property type="term" value="C:mitochondrion"/>
    <property type="evidence" value="ECO:0007669"/>
    <property type="project" value="TreeGrafter"/>
</dbReference>
<reference evidence="9" key="2">
    <citation type="submission" date="2020-05" db="UniProtKB">
        <authorList>
            <consortium name="EnsemblMetazoa"/>
        </authorList>
    </citation>
    <scope>IDENTIFICATION</scope>
    <source>
        <strain evidence="9">FAR1</strain>
    </source>
</reference>
<dbReference type="Gene3D" id="3.90.79.10">
    <property type="entry name" value="Nucleoside Triphosphate Pyrophosphohydrolase"/>
    <property type="match status" value="1"/>
</dbReference>
<dbReference type="EnsemblMetazoa" id="AFAF000803-RA">
    <property type="protein sequence ID" value="AFAF000803-PA"/>
    <property type="gene ID" value="AFAF000803"/>
</dbReference>
<dbReference type="PROSITE" id="PS51462">
    <property type="entry name" value="NUDIX"/>
    <property type="match status" value="1"/>
</dbReference>
<evidence type="ECO:0000259" key="8">
    <source>
        <dbReference type="PROSITE" id="PS51462"/>
    </source>
</evidence>
<dbReference type="PANTHER" id="PTHR12318">
    <property type="entry name" value="TESTOSTERONE-REGULATED PROTEIN RP2"/>
    <property type="match status" value="1"/>
</dbReference>
<dbReference type="AlphaFoldDB" id="A0A182Q0T4"/>
<comment type="cofactor">
    <cofactor evidence="1">
        <name>Mn(2+)</name>
        <dbReference type="ChEBI" id="CHEBI:29035"/>
    </cofactor>
</comment>
<comment type="similarity">
    <text evidence="3">Belongs to the Nudix hydrolase family.</text>
</comment>
<evidence type="ECO:0000256" key="7">
    <source>
        <dbReference type="ARBA" id="ARBA00023211"/>
    </source>
</evidence>
<keyword evidence="6" id="KW-0460">Magnesium</keyword>
<evidence type="ECO:0000256" key="4">
    <source>
        <dbReference type="ARBA" id="ARBA00022723"/>
    </source>
</evidence>
<evidence type="ECO:0000256" key="3">
    <source>
        <dbReference type="ARBA" id="ARBA00005582"/>
    </source>
</evidence>
<organism evidence="9 10">
    <name type="scientific">Anopheles farauti</name>
    <dbReference type="NCBI Taxonomy" id="69004"/>
    <lineage>
        <taxon>Eukaryota</taxon>
        <taxon>Metazoa</taxon>
        <taxon>Ecdysozoa</taxon>
        <taxon>Arthropoda</taxon>
        <taxon>Hexapoda</taxon>
        <taxon>Insecta</taxon>
        <taxon>Pterygota</taxon>
        <taxon>Neoptera</taxon>
        <taxon>Endopterygota</taxon>
        <taxon>Diptera</taxon>
        <taxon>Nematocera</taxon>
        <taxon>Culicoidea</taxon>
        <taxon>Culicidae</taxon>
        <taxon>Anophelinae</taxon>
        <taxon>Anopheles</taxon>
    </lineage>
</organism>
<dbReference type="InterPro" id="IPR039121">
    <property type="entry name" value="NUDT19"/>
</dbReference>
<protein>
    <recommendedName>
        <fullName evidence="8">Nudix hydrolase domain-containing protein</fullName>
    </recommendedName>
</protein>
<evidence type="ECO:0000313" key="9">
    <source>
        <dbReference type="EnsemblMetazoa" id="AFAF000803-PA"/>
    </source>
</evidence>
<name>A0A182Q0T4_9DIPT</name>
<dbReference type="PANTHER" id="PTHR12318:SF0">
    <property type="entry name" value="ACYL-COENZYME A DIPHOSPHATASE NUDT19"/>
    <property type="match status" value="1"/>
</dbReference>
<sequence>MIRKFAKYWRDSASLLILARDQQQPNALTKTYNYKVLVFKRTAKTAFMPNSVVFPGGGFDKQDATLDWELFFRNRNISETALSDLTKVGGGARPYIFQRESTDLLDRNLSLRLCALREAFEELGVLLVTDVREKNSGYSSCMQTFDIGKWQQKIHDGEASFQQLHTTLGSTPDLLNLYEWSCWLTPSMFRKRRYETAFYLAVLNEQPTIHPERHEVEEYFWDTPAALLEAHREERIWLAPPQTYELTRLSFVYDIDRLVRFAGDRNRKGSTLLCPVQYNAADGVIFVLPGDDLYPNEYDYVSDNPNLDKYGEQTREQIRVQAKRLHRVEHRDLHNQAFFLNQHPLDDHLHIQGQNDHLSKIQMN</sequence>
<evidence type="ECO:0000313" key="10">
    <source>
        <dbReference type="Proteomes" id="UP000075886"/>
    </source>
</evidence>
<dbReference type="CDD" id="cd18870">
    <property type="entry name" value="NUDIX_AcylCoAdiphos_Nudt19"/>
    <property type="match status" value="1"/>
</dbReference>
<evidence type="ECO:0000256" key="2">
    <source>
        <dbReference type="ARBA" id="ARBA00001946"/>
    </source>
</evidence>
<dbReference type="SUPFAM" id="SSF55811">
    <property type="entry name" value="Nudix"/>
    <property type="match status" value="1"/>
</dbReference>
<keyword evidence="10" id="KW-1185">Reference proteome</keyword>
<reference evidence="10" key="1">
    <citation type="submission" date="2014-01" db="EMBL/GenBank/DDBJ databases">
        <title>The Genome Sequence of Anopheles farauti FAR1 (V2).</title>
        <authorList>
            <consortium name="The Broad Institute Genomics Platform"/>
            <person name="Neafsey D.E."/>
            <person name="Besansky N."/>
            <person name="Howell P."/>
            <person name="Walton C."/>
            <person name="Young S.K."/>
            <person name="Zeng Q."/>
            <person name="Gargeya S."/>
            <person name="Fitzgerald M."/>
            <person name="Haas B."/>
            <person name="Abouelleil A."/>
            <person name="Allen A.W."/>
            <person name="Alvarado L."/>
            <person name="Arachchi H.M."/>
            <person name="Berlin A.M."/>
            <person name="Chapman S.B."/>
            <person name="Gainer-Dewar J."/>
            <person name="Goldberg J."/>
            <person name="Griggs A."/>
            <person name="Gujja S."/>
            <person name="Hansen M."/>
            <person name="Howarth C."/>
            <person name="Imamovic A."/>
            <person name="Ireland A."/>
            <person name="Larimer J."/>
            <person name="McCowan C."/>
            <person name="Murphy C."/>
            <person name="Pearson M."/>
            <person name="Poon T.W."/>
            <person name="Priest M."/>
            <person name="Roberts A."/>
            <person name="Saif S."/>
            <person name="Shea T."/>
            <person name="Sisk P."/>
            <person name="Sykes S."/>
            <person name="Wortman J."/>
            <person name="Nusbaum C."/>
            <person name="Birren B."/>
        </authorList>
    </citation>
    <scope>NUCLEOTIDE SEQUENCE [LARGE SCALE GENOMIC DNA]</scope>
    <source>
        <strain evidence="10">FAR1</strain>
    </source>
</reference>
<proteinExistence type="inferred from homology"/>
<dbReference type="InterPro" id="IPR000086">
    <property type="entry name" value="NUDIX_hydrolase_dom"/>
</dbReference>
<dbReference type="VEuPathDB" id="VectorBase:AFAF000803"/>
<dbReference type="GO" id="GO:0046872">
    <property type="term" value="F:metal ion binding"/>
    <property type="evidence" value="ECO:0007669"/>
    <property type="project" value="UniProtKB-KW"/>
</dbReference>
<keyword evidence="5" id="KW-0378">Hydrolase</keyword>
<evidence type="ECO:0000256" key="5">
    <source>
        <dbReference type="ARBA" id="ARBA00022801"/>
    </source>
</evidence>
<dbReference type="EMBL" id="AXCN02000658">
    <property type="status" value="NOT_ANNOTATED_CDS"/>
    <property type="molecule type" value="Genomic_DNA"/>
</dbReference>